<sequence length="105" mass="11983">MAHTENLLRPKRHSSFCHWKPAKHYPKGILLASPVSLNAVTIPGNLFFIWMKEQGKLPILLLNFRFISRLLNLKDPIPVGLSAKLLSRPNNGHCRPKSDEKCYPD</sequence>
<evidence type="ECO:0000313" key="1">
    <source>
        <dbReference type="EMBL" id="KAI4338499.1"/>
    </source>
</evidence>
<comment type="caution">
    <text evidence="1">The sequence shown here is derived from an EMBL/GenBank/DDBJ whole genome shotgun (WGS) entry which is preliminary data.</text>
</comment>
<keyword evidence="2" id="KW-1185">Reference proteome</keyword>
<gene>
    <name evidence="1" type="ORF">MLD38_023549</name>
</gene>
<reference evidence="2" key="1">
    <citation type="journal article" date="2023" name="Front. Plant Sci.">
        <title>Chromosomal-level genome assembly of Melastoma candidum provides insights into trichome evolution.</title>
        <authorList>
            <person name="Zhong Y."/>
            <person name="Wu W."/>
            <person name="Sun C."/>
            <person name="Zou P."/>
            <person name="Liu Y."/>
            <person name="Dai S."/>
            <person name="Zhou R."/>
        </authorList>
    </citation>
    <scope>NUCLEOTIDE SEQUENCE [LARGE SCALE GENOMIC DNA]</scope>
</reference>
<name>A0ACB9NSY3_9MYRT</name>
<proteinExistence type="predicted"/>
<protein>
    <submittedName>
        <fullName evidence="1">Uncharacterized protein</fullName>
    </submittedName>
</protein>
<organism evidence="1 2">
    <name type="scientific">Melastoma candidum</name>
    <dbReference type="NCBI Taxonomy" id="119954"/>
    <lineage>
        <taxon>Eukaryota</taxon>
        <taxon>Viridiplantae</taxon>
        <taxon>Streptophyta</taxon>
        <taxon>Embryophyta</taxon>
        <taxon>Tracheophyta</taxon>
        <taxon>Spermatophyta</taxon>
        <taxon>Magnoliopsida</taxon>
        <taxon>eudicotyledons</taxon>
        <taxon>Gunneridae</taxon>
        <taxon>Pentapetalae</taxon>
        <taxon>rosids</taxon>
        <taxon>malvids</taxon>
        <taxon>Myrtales</taxon>
        <taxon>Melastomataceae</taxon>
        <taxon>Melastomatoideae</taxon>
        <taxon>Melastomateae</taxon>
        <taxon>Melastoma</taxon>
    </lineage>
</organism>
<evidence type="ECO:0000313" key="2">
    <source>
        <dbReference type="Proteomes" id="UP001057402"/>
    </source>
</evidence>
<dbReference type="Proteomes" id="UP001057402">
    <property type="component" value="Chromosome 7"/>
</dbReference>
<accession>A0ACB9NSY3</accession>
<dbReference type="EMBL" id="CM042886">
    <property type="protein sequence ID" value="KAI4338499.1"/>
    <property type="molecule type" value="Genomic_DNA"/>
</dbReference>